<feature type="compositionally biased region" description="Polar residues" evidence="1">
    <location>
        <begin position="1"/>
        <end position="12"/>
    </location>
</feature>
<feature type="region of interest" description="Disordered" evidence="1">
    <location>
        <begin position="1"/>
        <end position="23"/>
    </location>
</feature>
<evidence type="ECO:0000313" key="3">
    <source>
        <dbReference type="Proteomes" id="UP001215598"/>
    </source>
</evidence>
<evidence type="ECO:0000256" key="1">
    <source>
        <dbReference type="SAM" id="MobiDB-lite"/>
    </source>
</evidence>
<dbReference type="Proteomes" id="UP001215598">
    <property type="component" value="Unassembled WGS sequence"/>
</dbReference>
<sequence>MLGRETSTNQPDRVNVEEPPGMQTMYLQAKGNKKGPEKGSTVGGFHSCPFSGPFWTCTSLVFGGKKPGGKRKKWEKGRKKGVKKGEKRATVNDPIDGMGWQIIDTDTFKLPYYFDSMGNLASLPKEVFPDGLRGPKRAPPVAGLGTGSTQMVFSHSSRNTDMKDGGHNRQSRLKALLLSHDGIEIWALAGMSDFSSLEDKYHERGPQFGPPRYRIAVPEVERDGLIIFGGMP</sequence>
<reference evidence="2" key="1">
    <citation type="submission" date="2023-03" db="EMBL/GenBank/DDBJ databases">
        <title>Massive genome expansion in bonnet fungi (Mycena s.s.) driven by repeated elements and novel gene families across ecological guilds.</title>
        <authorList>
            <consortium name="Lawrence Berkeley National Laboratory"/>
            <person name="Harder C.B."/>
            <person name="Miyauchi S."/>
            <person name="Viragh M."/>
            <person name="Kuo A."/>
            <person name="Thoen E."/>
            <person name="Andreopoulos B."/>
            <person name="Lu D."/>
            <person name="Skrede I."/>
            <person name="Drula E."/>
            <person name="Henrissat B."/>
            <person name="Morin E."/>
            <person name="Kohler A."/>
            <person name="Barry K."/>
            <person name="LaButti K."/>
            <person name="Morin E."/>
            <person name="Salamov A."/>
            <person name="Lipzen A."/>
            <person name="Mereny Z."/>
            <person name="Hegedus B."/>
            <person name="Baldrian P."/>
            <person name="Stursova M."/>
            <person name="Weitz H."/>
            <person name="Taylor A."/>
            <person name="Grigoriev I.V."/>
            <person name="Nagy L.G."/>
            <person name="Martin F."/>
            <person name="Kauserud H."/>
        </authorList>
    </citation>
    <scope>NUCLEOTIDE SEQUENCE</scope>
    <source>
        <strain evidence="2">CBHHK182m</strain>
    </source>
</reference>
<evidence type="ECO:0000313" key="2">
    <source>
        <dbReference type="EMBL" id="KAJ7745996.1"/>
    </source>
</evidence>
<dbReference type="AlphaFoldDB" id="A0AAD7IM51"/>
<feature type="region of interest" description="Disordered" evidence="1">
    <location>
        <begin position="65"/>
        <end position="90"/>
    </location>
</feature>
<comment type="caution">
    <text evidence="2">The sequence shown here is derived from an EMBL/GenBank/DDBJ whole genome shotgun (WGS) entry which is preliminary data.</text>
</comment>
<name>A0AAD7IM51_9AGAR</name>
<proteinExistence type="predicted"/>
<gene>
    <name evidence="2" type="ORF">B0H16DRAFT_1462589</name>
</gene>
<organism evidence="2 3">
    <name type="scientific">Mycena metata</name>
    <dbReference type="NCBI Taxonomy" id="1033252"/>
    <lineage>
        <taxon>Eukaryota</taxon>
        <taxon>Fungi</taxon>
        <taxon>Dikarya</taxon>
        <taxon>Basidiomycota</taxon>
        <taxon>Agaricomycotina</taxon>
        <taxon>Agaricomycetes</taxon>
        <taxon>Agaricomycetidae</taxon>
        <taxon>Agaricales</taxon>
        <taxon>Marasmiineae</taxon>
        <taxon>Mycenaceae</taxon>
        <taxon>Mycena</taxon>
    </lineage>
</organism>
<keyword evidence="3" id="KW-1185">Reference proteome</keyword>
<protein>
    <submittedName>
        <fullName evidence="2">Uncharacterized protein</fullName>
    </submittedName>
</protein>
<feature type="compositionally biased region" description="Basic residues" evidence="1">
    <location>
        <begin position="67"/>
        <end position="82"/>
    </location>
</feature>
<accession>A0AAD7IM51</accession>
<dbReference type="EMBL" id="JARKIB010000081">
    <property type="protein sequence ID" value="KAJ7745996.1"/>
    <property type="molecule type" value="Genomic_DNA"/>
</dbReference>